<dbReference type="Proteomes" id="UP000270296">
    <property type="component" value="Unassembled WGS sequence"/>
</dbReference>
<accession>A0A183IR51</accession>
<proteinExistence type="predicted"/>
<dbReference type="InterPro" id="IPR008936">
    <property type="entry name" value="Rho_GTPase_activation_prot"/>
</dbReference>
<dbReference type="SUPFAM" id="SSF48350">
    <property type="entry name" value="GTPase activation domain, GAP"/>
    <property type="match status" value="1"/>
</dbReference>
<dbReference type="AlphaFoldDB" id="A0A183IR51"/>
<dbReference type="PANTHER" id="PTHR23175">
    <property type="entry name" value="PDZ DOMAIN-CONTAINING PROTEIN"/>
    <property type="match status" value="1"/>
</dbReference>
<dbReference type="WBParaSite" id="SBAD_0000633601-mRNA-1">
    <property type="protein sequence ID" value="SBAD_0000633601-mRNA-1"/>
    <property type="gene ID" value="SBAD_0000633601"/>
</dbReference>
<feature type="domain" description="Rho-GAP" evidence="1">
    <location>
        <begin position="1"/>
        <end position="105"/>
    </location>
</feature>
<keyword evidence="3" id="KW-1185">Reference proteome</keyword>
<dbReference type="GO" id="GO:0007165">
    <property type="term" value="P:signal transduction"/>
    <property type="evidence" value="ECO:0007669"/>
    <property type="project" value="InterPro"/>
</dbReference>
<protein>
    <submittedName>
        <fullName evidence="4">Rho-GAP domain-containing protein</fullName>
    </submittedName>
</protein>
<organism evidence="4">
    <name type="scientific">Soboliphyme baturini</name>
    <dbReference type="NCBI Taxonomy" id="241478"/>
    <lineage>
        <taxon>Eukaryota</taxon>
        <taxon>Metazoa</taxon>
        <taxon>Ecdysozoa</taxon>
        <taxon>Nematoda</taxon>
        <taxon>Enoplea</taxon>
        <taxon>Dorylaimia</taxon>
        <taxon>Dioctophymatida</taxon>
        <taxon>Dioctophymatoidea</taxon>
        <taxon>Soboliphymatidae</taxon>
        <taxon>Soboliphyme</taxon>
    </lineage>
</organism>
<dbReference type="Gene3D" id="1.10.555.10">
    <property type="entry name" value="Rho GTPase activation protein"/>
    <property type="match status" value="1"/>
</dbReference>
<evidence type="ECO:0000259" key="1">
    <source>
        <dbReference type="PROSITE" id="PS50238"/>
    </source>
</evidence>
<dbReference type="InterPro" id="IPR000198">
    <property type="entry name" value="RhoGAP_dom"/>
</dbReference>
<dbReference type="PANTHER" id="PTHR23175:SF23">
    <property type="entry name" value="PDZ DOMAIN-CONTAINING PROTEIN"/>
    <property type="match status" value="1"/>
</dbReference>
<name>A0A183IR51_9BILA</name>
<dbReference type="EMBL" id="UZAM01009486">
    <property type="protein sequence ID" value="VDP09212.1"/>
    <property type="molecule type" value="Genomic_DNA"/>
</dbReference>
<evidence type="ECO:0000313" key="3">
    <source>
        <dbReference type="Proteomes" id="UP000270296"/>
    </source>
</evidence>
<reference evidence="2 3" key="2">
    <citation type="submission" date="2018-11" db="EMBL/GenBank/DDBJ databases">
        <authorList>
            <consortium name="Pathogen Informatics"/>
        </authorList>
    </citation>
    <scope>NUCLEOTIDE SEQUENCE [LARGE SCALE GENOMIC DNA]</scope>
</reference>
<dbReference type="PROSITE" id="PS50238">
    <property type="entry name" value="RHOGAP"/>
    <property type="match status" value="1"/>
</dbReference>
<evidence type="ECO:0000313" key="2">
    <source>
        <dbReference type="EMBL" id="VDP09212.1"/>
    </source>
</evidence>
<evidence type="ECO:0000313" key="4">
    <source>
        <dbReference type="WBParaSite" id="SBAD_0000633601-mRNA-1"/>
    </source>
</evidence>
<reference evidence="4" key="1">
    <citation type="submission" date="2016-06" db="UniProtKB">
        <authorList>
            <consortium name="WormBaseParasite"/>
        </authorList>
    </citation>
    <scope>IDENTIFICATION</scope>
</reference>
<dbReference type="OrthoDB" id="5856794at2759"/>
<gene>
    <name evidence="2" type="ORF">SBAD_LOCUS6098</name>
</gene>
<sequence>MIGVYRIPGNTAAVHSLSAKANEGFETIDFTDIRWRDVNVVSSLLKAFFRNLPEPLLTNELYFHFIEASRLENADEKLSKLTQLVRSFFNVVVNSSAYSRTIESS</sequence>
<dbReference type="Pfam" id="PF00620">
    <property type="entry name" value="RhoGAP"/>
    <property type="match status" value="1"/>
</dbReference>